<organism evidence="1 2">
    <name type="scientific">Dendrolimus kikuchii</name>
    <dbReference type="NCBI Taxonomy" id="765133"/>
    <lineage>
        <taxon>Eukaryota</taxon>
        <taxon>Metazoa</taxon>
        <taxon>Ecdysozoa</taxon>
        <taxon>Arthropoda</taxon>
        <taxon>Hexapoda</taxon>
        <taxon>Insecta</taxon>
        <taxon>Pterygota</taxon>
        <taxon>Neoptera</taxon>
        <taxon>Endopterygota</taxon>
        <taxon>Lepidoptera</taxon>
        <taxon>Glossata</taxon>
        <taxon>Ditrysia</taxon>
        <taxon>Bombycoidea</taxon>
        <taxon>Lasiocampidae</taxon>
        <taxon>Dendrolimus</taxon>
    </lineage>
</organism>
<evidence type="ECO:0000313" key="1">
    <source>
        <dbReference type="EMBL" id="KAJ0176655.1"/>
    </source>
</evidence>
<protein>
    <submittedName>
        <fullName evidence="1">Uncharacterized protein</fullName>
    </submittedName>
</protein>
<comment type="caution">
    <text evidence="1">The sequence shown here is derived from an EMBL/GenBank/DDBJ whole genome shotgun (WGS) entry which is preliminary data.</text>
</comment>
<dbReference type="EMBL" id="CM034399">
    <property type="protein sequence ID" value="KAJ0176655.1"/>
    <property type="molecule type" value="Genomic_DNA"/>
</dbReference>
<reference evidence="1 2" key="1">
    <citation type="journal article" date="2021" name="Front. Genet.">
        <title>Chromosome-Level Genome Assembly Reveals Significant Gene Expansion in the Toll and IMD Signaling Pathways of Dendrolimus kikuchii.</title>
        <authorList>
            <person name="Zhou J."/>
            <person name="Wu P."/>
            <person name="Xiong Z."/>
            <person name="Liu N."/>
            <person name="Zhao N."/>
            <person name="Ji M."/>
            <person name="Qiu Y."/>
            <person name="Yang B."/>
        </authorList>
    </citation>
    <scope>NUCLEOTIDE SEQUENCE [LARGE SCALE GENOMIC DNA]</scope>
    <source>
        <strain evidence="1">Ann1</strain>
    </source>
</reference>
<proteinExistence type="predicted"/>
<dbReference type="Proteomes" id="UP000824533">
    <property type="component" value="Linkage Group LG13"/>
</dbReference>
<evidence type="ECO:0000313" key="2">
    <source>
        <dbReference type="Proteomes" id="UP000824533"/>
    </source>
</evidence>
<accession>A0ACC1CYF1</accession>
<keyword evidence="2" id="KW-1185">Reference proteome</keyword>
<gene>
    <name evidence="1" type="ORF">K1T71_007834</name>
</gene>
<name>A0ACC1CYF1_9NEOP</name>
<sequence length="164" mass="19189">MKLMEVQNVKSLQVYLVLLQHRYLSQHSHNMKTVNKLLLLTLCTLVNCSPPPHPDVVAVRLQEEQLPQHLRSPVLKNPNLQEILPLFSLLHKGEMLVYDREANHVSREEIYKILVHAGFIGRKRFPPIQQLQHNHIASFQEPFVIPQNFQAQQHNSNYHILQHL</sequence>